<comment type="similarity">
    <text evidence="2">Belongs to the multi antimicrobial extrusion (MATE) (TC 2.A.66.1) family.</text>
</comment>
<keyword evidence="5 6" id="KW-0472">Membrane</keyword>
<feature type="transmembrane region" description="Helical" evidence="6">
    <location>
        <begin position="55"/>
        <end position="80"/>
    </location>
</feature>
<feature type="transmembrane region" description="Helical" evidence="6">
    <location>
        <begin position="283"/>
        <end position="305"/>
    </location>
</feature>
<keyword evidence="3 6" id="KW-0812">Transmembrane</keyword>
<dbReference type="InterPro" id="IPR045069">
    <property type="entry name" value="MATE_euk"/>
</dbReference>
<gene>
    <name evidence="7" type="ORF">QJS04_geneDACA017615</name>
</gene>
<dbReference type="CDD" id="cd13132">
    <property type="entry name" value="MATE_eukaryotic"/>
    <property type="match status" value="1"/>
</dbReference>
<proteinExistence type="inferred from homology"/>
<feature type="transmembrane region" description="Helical" evidence="6">
    <location>
        <begin position="21"/>
        <end position="43"/>
    </location>
</feature>
<accession>A0AAV9AUB8</accession>
<evidence type="ECO:0000313" key="7">
    <source>
        <dbReference type="EMBL" id="KAK1267849.1"/>
    </source>
</evidence>
<keyword evidence="4 6" id="KW-1133">Transmembrane helix</keyword>
<dbReference type="PANTHER" id="PTHR11206">
    <property type="entry name" value="MULTIDRUG RESISTANCE PROTEIN"/>
    <property type="match status" value="1"/>
</dbReference>
<evidence type="ECO:0000256" key="4">
    <source>
        <dbReference type="ARBA" id="ARBA00022989"/>
    </source>
</evidence>
<name>A0AAV9AUB8_ACOGR</name>
<feature type="transmembrane region" description="Helical" evidence="6">
    <location>
        <begin position="141"/>
        <end position="159"/>
    </location>
</feature>
<dbReference type="InterPro" id="IPR002528">
    <property type="entry name" value="MATE_fam"/>
</dbReference>
<dbReference type="GO" id="GO:1990961">
    <property type="term" value="P:xenobiotic detoxification by transmembrane export across the plasma membrane"/>
    <property type="evidence" value="ECO:0007669"/>
    <property type="project" value="InterPro"/>
</dbReference>
<dbReference type="GO" id="GO:0015297">
    <property type="term" value="F:antiporter activity"/>
    <property type="evidence" value="ECO:0007669"/>
    <property type="project" value="InterPro"/>
</dbReference>
<keyword evidence="8" id="KW-1185">Reference proteome</keyword>
<feature type="transmembrane region" description="Helical" evidence="6">
    <location>
        <begin position="101"/>
        <end position="121"/>
    </location>
</feature>
<evidence type="ECO:0000256" key="6">
    <source>
        <dbReference type="SAM" id="Phobius"/>
    </source>
</evidence>
<sequence length="331" mass="35127">MDAAVKMEDSSWRASIKEGKRLSLVAAPMIAISVSQFSLQVISTMMVGRLGELSLASATIASSITNVTGLSVLIGMASALETLCGQAYGAKQYEKLGLYTYKAIVCLNLVSLPLSLILASMEKLLTLAGQDPLISSNAGLYAAWMIPSLFAYSISQPLMRFLQAQSLTSPMFVSSVTALCLHIPLCWVLVFKSGLGIVGAALAIGVSNWVNAAFLAFLDWWSYEVLILLSGLLPNPKLETSVLSICLTSIALLYNIPYGLGAAASTRVSNELGAGNALRAQSAARVAMFLQFAWAIGVGAVLFSARGVVGRAYSRDEEVMDHVTDMVPLVS</sequence>
<evidence type="ECO:0000256" key="3">
    <source>
        <dbReference type="ARBA" id="ARBA00022692"/>
    </source>
</evidence>
<organism evidence="7 8">
    <name type="scientific">Acorus gramineus</name>
    <name type="common">Dwarf sweet flag</name>
    <dbReference type="NCBI Taxonomy" id="55184"/>
    <lineage>
        <taxon>Eukaryota</taxon>
        <taxon>Viridiplantae</taxon>
        <taxon>Streptophyta</taxon>
        <taxon>Embryophyta</taxon>
        <taxon>Tracheophyta</taxon>
        <taxon>Spermatophyta</taxon>
        <taxon>Magnoliopsida</taxon>
        <taxon>Liliopsida</taxon>
        <taxon>Acoraceae</taxon>
        <taxon>Acorus</taxon>
    </lineage>
</organism>
<feature type="transmembrane region" description="Helical" evidence="6">
    <location>
        <begin position="242"/>
        <end position="263"/>
    </location>
</feature>
<dbReference type="Proteomes" id="UP001179952">
    <property type="component" value="Unassembled WGS sequence"/>
</dbReference>
<evidence type="ECO:0000256" key="5">
    <source>
        <dbReference type="ARBA" id="ARBA00023136"/>
    </source>
</evidence>
<comment type="caution">
    <text evidence="7">The sequence shown here is derived from an EMBL/GenBank/DDBJ whole genome shotgun (WGS) entry which is preliminary data.</text>
</comment>
<dbReference type="EMBL" id="JAUJYN010000006">
    <property type="protein sequence ID" value="KAK1267849.1"/>
    <property type="molecule type" value="Genomic_DNA"/>
</dbReference>
<reference evidence="7" key="1">
    <citation type="journal article" date="2023" name="Nat. Commun.">
        <title>Diploid and tetraploid genomes of Acorus and the evolution of monocots.</title>
        <authorList>
            <person name="Ma L."/>
            <person name="Liu K.W."/>
            <person name="Li Z."/>
            <person name="Hsiao Y.Y."/>
            <person name="Qi Y."/>
            <person name="Fu T."/>
            <person name="Tang G.D."/>
            <person name="Zhang D."/>
            <person name="Sun W.H."/>
            <person name="Liu D.K."/>
            <person name="Li Y."/>
            <person name="Chen G.Z."/>
            <person name="Liu X.D."/>
            <person name="Liao X.Y."/>
            <person name="Jiang Y.T."/>
            <person name="Yu X."/>
            <person name="Hao Y."/>
            <person name="Huang J."/>
            <person name="Zhao X.W."/>
            <person name="Ke S."/>
            <person name="Chen Y.Y."/>
            <person name="Wu W.L."/>
            <person name="Hsu J.L."/>
            <person name="Lin Y.F."/>
            <person name="Huang M.D."/>
            <person name="Li C.Y."/>
            <person name="Huang L."/>
            <person name="Wang Z.W."/>
            <person name="Zhao X."/>
            <person name="Zhong W.Y."/>
            <person name="Peng D.H."/>
            <person name="Ahmad S."/>
            <person name="Lan S."/>
            <person name="Zhang J.S."/>
            <person name="Tsai W.C."/>
            <person name="Van de Peer Y."/>
            <person name="Liu Z.J."/>
        </authorList>
    </citation>
    <scope>NUCLEOTIDE SEQUENCE</scope>
    <source>
        <strain evidence="7">SCP</strain>
    </source>
</reference>
<dbReference type="AlphaFoldDB" id="A0AAV9AUB8"/>
<dbReference type="GO" id="GO:0016020">
    <property type="term" value="C:membrane"/>
    <property type="evidence" value="ECO:0007669"/>
    <property type="project" value="UniProtKB-SubCell"/>
</dbReference>
<evidence type="ECO:0000256" key="1">
    <source>
        <dbReference type="ARBA" id="ARBA00004141"/>
    </source>
</evidence>
<dbReference type="GO" id="GO:0042910">
    <property type="term" value="F:xenobiotic transmembrane transporter activity"/>
    <property type="evidence" value="ECO:0007669"/>
    <property type="project" value="InterPro"/>
</dbReference>
<evidence type="ECO:0000313" key="8">
    <source>
        <dbReference type="Proteomes" id="UP001179952"/>
    </source>
</evidence>
<evidence type="ECO:0000256" key="2">
    <source>
        <dbReference type="ARBA" id="ARBA00010199"/>
    </source>
</evidence>
<protein>
    <submittedName>
        <fullName evidence="7">MATE efflux family protein 5</fullName>
    </submittedName>
</protein>
<reference evidence="7" key="2">
    <citation type="submission" date="2023-06" db="EMBL/GenBank/DDBJ databases">
        <authorList>
            <person name="Ma L."/>
            <person name="Liu K.-W."/>
            <person name="Li Z."/>
            <person name="Hsiao Y.-Y."/>
            <person name="Qi Y."/>
            <person name="Fu T."/>
            <person name="Tang G."/>
            <person name="Zhang D."/>
            <person name="Sun W.-H."/>
            <person name="Liu D.-K."/>
            <person name="Li Y."/>
            <person name="Chen G.-Z."/>
            <person name="Liu X.-D."/>
            <person name="Liao X.-Y."/>
            <person name="Jiang Y.-T."/>
            <person name="Yu X."/>
            <person name="Hao Y."/>
            <person name="Huang J."/>
            <person name="Zhao X.-W."/>
            <person name="Ke S."/>
            <person name="Chen Y.-Y."/>
            <person name="Wu W.-L."/>
            <person name="Hsu J.-L."/>
            <person name="Lin Y.-F."/>
            <person name="Huang M.-D."/>
            <person name="Li C.-Y."/>
            <person name="Huang L."/>
            <person name="Wang Z.-W."/>
            <person name="Zhao X."/>
            <person name="Zhong W.-Y."/>
            <person name="Peng D.-H."/>
            <person name="Ahmad S."/>
            <person name="Lan S."/>
            <person name="Zhang J.-S."/>
            <person name="Tsai W.-C."/>
            <person name="Van De Peer Y."/>
            <person name="Liu Z.-J."/>
        </authorList>
    </citation>
    <scope>NUCLEOTIDE SEQUENCE</scope>
    <source>
        <strain evidence="7">SCP</strain>
        <tissue evidence="7">Leaves</tissue>
    </source>
</reference>
<dbReference type="Pfam" id="PF01554">
    <property type="entry name" value="MatE"/>
    <property type="match status" value="2"/>
</dbReference>
<comment type="subcellular location">
    <subcellularLocation>
        <location evidence="1">Membrane</location>
        <topology evidence="1">Multi-pass membrane protein</topology>
    </subcellularLocation>
</comment>